<dbReference type="RefSeq" id="WP_148309308.1">
    <property type="nucleotide sequence ID" value="NZ_BAAABQ010000022.1"/>
</dbReference>
<protein>
    <recommendedName>
        <fullName evidence="2">DUF4232 domain-containing protein</fullName>
    </recommendedName>
</protein>
<evidence type="ECO:0000313" key="3">
    <source>
        <dbReference type="EMBL" id="MBA8929177.1"/>
    </source>
</evidence>
<dbReference type="Proteomes" id="UP000517916">
    <property type="component" value="Unassembled WGS sequence"/>
</dbReference>
<keyword evidence="1" id="KW-0732">Signal</keyword>
<dbReference type="Pfam" id="PF14016">
    <property type="entry name" value="DUF4232"/>
    <property type="match status" value="1"/>
</dbReference>
<dbReference type="EMBL" id="JACJID010000005">
    <property type="protein sequence ID" value="MBA8929177.1"/>
    <property type="molecule type" value="Genomic_DNA"/>
</dbReference>
<accession>A0ABR6BQL4</accession>
<organism evidence="3 4">
    <name type="scientific">Kutzneria viridogrisea</name>
    <dbReference type="NCBI Taxonomy" id="47990"/>
    <lineage>
        <taxon>Bacteria</taxon>
        <taxon>Bacillati</taxon>
        <taxon>Actinomycetota</taxon>
        <taxon>Actinomycetes</taxon>
        <taxon>Pseudonocardiales</taxon>
        <taxon>Pseudonocardiaceae</taxon>
        <taxon>Kutzneria</taxon>
    </lineage>
</organism>
<evidence type="ECO:0000256" key="1">
    <source>
        <dbReference type="SAM" id="SignalP"/>
    </source>
</evidence>
<reference evidence="3 4" key="1">
    <citation type="submission" date="2020-08" db="EMBL/GenBank/DDBJ databases">
        <title>Genomic Encyclopedia of Archaeal and Bacterial Type Strains, Phase II (KMG-II): from individual species to whole genera.</title>
        <authorList>
            <person name="Goeker M."/>
        </authorList>
    </citation>
    <scope>NUCLEOTIDE SEQUENCE [LARGE SCALE GENOMIC DNA]</scope>
    <source>
        <strain evidence="3 4">DSM 43850</strain>
    </source>
</reference>
<name>A0ABR6BQL4_9PSEU</name>
<comment type="caution">
    <text evidence="3">The sequence shown here is derived from an EMBL/GenBank/DDBJ whole genome shotgun (WGS) entry which is preliminary data.</text>
</comment>
<sequence>MRTSTTRSAAALVMAAILVGSTAGVATAAPAPHYSTCSAADLNGTLGQIDPGVGQRASFLTLTANQGASCTLSGYLLDPRFVDGNGALLPTRAEQEGAAAPPVTVGPGHAAELPLRWTGIPVADGDDPDAPAPAALEFSLDGVRGPVTVTWTGGHVFNGGHLMVGSVRG</sequence>
<feature type="chain" id="PRO_5046421897" description="DUF4232 domain-containing protein" evidence="1">
    <location>
        <begin position="29"/>
        <end position="169"/>
    </location>
</feature>
<feature type="domain" description="DUF4232" evidence="2">
    <location>
        <begin position="37"/>
        <end position="167"/>
    </location>
</feature>
<evidence type="ECO:0000259" key="2">
    <source>
        <dbReference type="Pfam" id="PF14016"/>
    </source>
</evidence>
<gene>
    <name evidence="3" type="ORF">BC739_006395</name>
</gene>
<proteinExistence type="predicted"/>
<dbReference type="InterPro" id="IPR025326">
    <property type="entry name" value="DUF4232"/>
</dbReference>
<feature type="signal peptide" evidence="1">
    <location>
        <begin position="1"/>
        <end position="28"/>
    </location>
</feature>
<keyword evidence="4" id="KW-1185">Reference proteome</keyword>
<evidence type="ECO:0000313" key="4">
    <source>
        <dbReference type="Proteomes" id="UP000517916"/>
    </source>
</evidence>